<comment type="caution">
    <text evidence="1">The sequence shown here is derived from an EMBL/GenBank/DDBJ whole genome shotgun (WGS) entry which is preliminary data.</text>
</comment>
<evidence type="ECO:0000313" key="1">
    <source>
        <dbReference type="EMBL" id="ETO71240.1"/>
    </source>
</evidence>
<dbReference type="Proteomes" id="UP000028582">
    <property type="component" value="Unassembled WGS sequence"/>
</dbReference>
<reference evidence="1 2" key="1">
    <citation type="submission" date="2013-11" db="EMBL/GenBank/DDBJ databases">
        <title>The Genome Sequence of Phytophthora parasitica P1976.</title>
        <authorList>
            <consortium name="The Broad Institute Genomics Platform"/>
            <person name="Russ C."/>
            <person name="Tyler B."/>
            <person name="Panabieres F."/>
            <person name="Shan W."/>
            <person name="Tripathy S."/>
            <person name="Grunwald N."/>
            <person name="Machado M."/>
            <person name="Johnson C.S."/>
            <person name="Walker B."/>
            <person name="Young S."/>
            <person name="Zeng Q."/>
            <person name="Gargeya S."/>
            <person name="Fitzgerald M."/>
            <person name="Haas B."/>
            <person name="Abouelleil A."/>
            <person name="Allen A.W."/>
            <person name="Alvarado L."/>
            <person name="Arachchi H.M."/>
            <person name="Berlin A.M."/>
            <person name="Chapman S.B."/>
            <person name="Gainer-Dewar J."/>
            <person name="Goldberg J."/>
            <person name="Griggs A."/>
            <person name="Gujja S."/>
            <person name="Hansen M."/>
            <person name="Howarth C."/>
            <person name="Imamovic A."/>
            <person name="Ireland A."/>
            <person name="Larimer J."/>
            <person name="McCowan C."/>
            <person name="Murphy C."/>
            <person name="Pearson M."/>
            <person name="Poon T.W."/>
            <person name="Priest M."/>
            <person name="Roberts A."/>
            <person name="Saif S."/>
            <person name="Shea T."/>
            <person name="Sisk P."/>
            <person name="Sykes S."/>
            <person name="Wortman J."/>
            <person name="Nusbaum C."/>
            <person name="Birren B."/>
        </authorList>
    </citation>
    <scope>NUCLEOTIDE SEQUENCE [LARGE SCALE GENOMIC DNA]</scope>
    <source>
        <strain evidence="1 2">P1976</strain>
    </source>
</reference>
<gene>
    <name evidence="1" type="ORF">F444_12410</name>
</gene>
<protein>
    <submittedName>
        <fullName evidence="1">Uncharacterized protein</fullName>
    </submittedName>
</protein>
<dbReference type="AlphaFoldDB" id="A0A080ZX79"/>
<organism evidence="1 2">
    <name type="scientific">Phytophthora nicotianae P1976</name>
    <dbReference type="NCBI Taxonomy" id="1317066"/>
    <lineage>
        <taxon>Eukaryota</taxon>
        <taxon>Sar</taxon>
        <taxon>Stramenopiles</taxon>
        <taxon>Oomycota</taxon>
        <taxon>Peronosporomycetes</taxon>
        <taxon>Peronosporales</taxon>
        <taxon>Peronosporaceae</taxon>
        <taxon>Phytophthora</taxon>
    </lineage>
</organism>
<accession>A0A080ZX79</accession>
<proteinExistence type="predicted"/>
<evidence type="ECO:0000313" key="2">
    <source>
        <dbReference type="Proteomes" id="UP000028582"/>
    </source>
</evidence>
<name>A0A080ZX79_PHYNI</name>
<sequence length="100" mass="11134">MNVLENSGGVEDHAHGTCQYQASFTSFNQLSTPWGSAMAEKSLTTKSFPPDTQDSRKADVLHVVCTVDTQNPRTEDIRRHQNCQTFYMLLSPIALSALFL</sequence>
<dbReference type="EMBL" id="ANJA01002218">
    <property type="protein sequence ID" value="ETO71240.1"/>
    <property type="molecule type" value="Genomic_DNA"/>
</dbReference>